<dbReference type="Proteomes" id="UP000464495">
    <property type="component" value="Chromosome"/>
</dbReference>
<name>A0A6P1T3X6_9RHOB</name>
<evidence type="ECO:0000313" key="3">
    <source>
        <dbReference type="Proteomes" id="UP000464495"/>
    </source>
</evidence>
<dbReference type="EMBL" id="CP046620">
    <property type="protein sequence ID" value="QHQ35222.1"/>
    <property type="molecule type" value="Genomic_DNA"/>
</dbReference>
<dbReference type="KEGG" id="amaq:GO499_08425"/>
<reference evidence="2 3" key="1">
    <citation type="submission" date="2019-12" db="EMBL/GenBank/DDBJ databases">
        <title>Complete genome sequence of Algicella marina strain 9Alg 56(T) isolated from the red alga Tichocarpus crinitus.</title>
        <authorList>
            <person name="Kim S.-G."/>
            <person name="Nedashkovskaya O.I."/>
        </authorList>
    </citation>
    <scope>NUCLEOTIDE SEQUENCE [LARGE SCALE GENOMIC DNA]</scope>
    <source>
        <strain evidence="2 3">9Alg 56</strain>
    </source>
</reference>
<gene>
    <name evidence="2" type="ORF">GO499_08425</name>
</gene>
<accession>A0A6P1T3X6</accession>
<evidence type="ECO:0000256" key="1">
    <source>
        <dbReference type="SAM" id="SignalP"/>
    </source>
</evidence>
<evidence type="ECO:0000313" key="2">
    <source>
        <dbReference type="EMBL" id="QHQ35222.1"/>
    </source>
</evidence>
<dbReference type="RefSeq" id="WP_161861788.1">
    <property type="nucleotide sequence ID" value="NZ_CP046620.1"/>
</dbReference>
<feature type="signal peptide" evidence="1">
    <location>
        <begin position="1"/>
        <end position="19"/>
    </location>
</feature>
<feature type="chain" id="PRO_5026854186" evidence="1">
    <location>
        <begin position="20"/>
        <end position="274"/>
    </location>
</feature>
<dbReference type="AlphaFoldDB" id="A0A6P1T3X6"/>
<sequence>MTLLRVLACFLALILLSNCKEVDSTPVFDAGRLTSAELDALVGTYREESANDATILTVQRADAATDLLRFEWGKERAPGQAVVSRVGTSDIFVALINIEPHGFVASNAGNAIILLKRSTPNRLEVLIGDYLDPLYDGIEAITEPHLEEAFILSYIENNVAVLERQSGPVYAKVDAANTGSARSTMPAFLAGQGFALEVECLEPFTGWLSLESGIAVVASSMAFQTSETAGEDLNACAKASSLMLRLSGFTQNIPFKFYSPNGDILLEEMLGSGD</sequence>
<keyword evidence="1" id="KW-0732">Signal</keyword>
<proteinExistence type="predicted"/>
<keyword evidence="3" id="KW-1185">Reference proteome</keyword>
<organism evidence="2 3">
    <name type="scientific">Algicella marina</name>
    <dbReference type="NCBI Taxonomy" id="2683284"/>
    <lineage>
        <taxon>Bacteria</taxon>
        <taxon>Pseudomonadati</taxon>
        <taxon>Pseudomonadota</taxon>
        <taxon>Alphaproteobacteria</taxon>
        <taxon>Rhodobacterales</taxon>
        <taxon>Paracoccaceae</taxon>
        <taxon>Algicella</taxon>
    </lineage>
</organism>
<protein>
    <submittedName>
        <fullName evidence="2">Uncharacterized protein</fullName>
    </submittedName>
</protein>